<dbReference type="Proteomes" id="UP001189429">
    <property type="component" value="Unassembled WGS sequence"/>
</dbReference>
<dbReference type="EMBL" id="CAUYUJ010003372">
    <property type="protein sequence ID" value="CAK0805069.1"/>
    <property type="molecule type" value="Genomic_DNA"/>
</dbReference>
<reference evidence="2" key="1">
    <citation type="submission" date="2023-10" db="EMBL/GenBank/DDBJ databases">
        <authorList>
            <person name="Chen Y."/>
            <person name="Shah S."/>
            <person name="Dougan E. K."/>
            <person name="Thang M."/>
            <person name="Chan C."/>
        </authorList>
    </citation>
    <scope>NUCLEOTIDE SEQUENCE [LARGE SCALE GENOMIC DNA]</scope>
</reference>
<proteinExistence type="predicted"/>
<protein>
    <submittedName>
        <fullName evidence="2">Uncharacterized protein</fullName>
    </submittedName>
</protein>
<feature type="non-terminal residue" evidence="2">
    <location>
        <position position="461"/>
    </location>
</feature>
<evidence type="ECO:0000313" key="2">
    <source>
        <dbReference type="EMBL" id="CAK0805069.1"/>
    </source>
</evidence>
<gene>
    <name evidence="2" type="ORF">PCOR1329_LOCUS11704</name>
</gene>
<feature type="region of interest" description="Disordered" evidence="1">
    <location>
        <begin position="150"/>
        <end position="178"/>
    </location>
</feature>
<name>A0ABN9QME9_9DINO</name>
<keyword evidence="3" id="KW-1185">Reference proteome</keyword>
<comment type="caution">
    <text evidence="2">The sequence shown here is derived from an EMBL/GenBank/DDBJ whole genome shotgun (WGS) entry which is preliminary data.</text>
</comment>
<sequence>MAQAAAAGYWWGPRAASWALALAGALAALPPGVGGMLPPLQPRLARAAAAAGAGGAAGPARAGGARASSLRWGAWASSPLRAAPLRKGLLAQLLGEKLPAARREVLLQPRRAPQLPQEKRRAWPLSCLESARSEVLLVPLAVEHHLLRARRRQPPSRAVPQAAGARRRGAPRAELNSWTWPEAAPAGRRLEACSGCPMACLRAASHSACPRPAVAARPRAVEEQLQLHPGAMLEIVRCDSWCQPGETAEPRMSGAWPADGAGQFVEATVDACSQAYFLPVLQGLFARGASVPHLCAQAFETCHLSTTLAIRSVVHSDMMRVKAVPEQTVPQLARAPQEASLAVQLLPMELTAEAAARRLRSSPGAPMAADLKQTREFLAQRGGAADYNVLNSQSANVAQYDTRVRHEARLQSETGGRHVHGMRMIGECLGTLTRGELPRLGETLMQRLNASGQATKGGYWQ</sequence>
<evidence type="ECO:0000313" key="3">
    <source>
        <dbReference type="Proteomes" id="UP001189429"/>
    </source>
</evidence>
<evidence type="ECO:0000256" key="1">
    <source>
        <dbReference type="SAM" id="MobiDB-lite"/>
    </source>
</evidence>
<accession>A0ABN9QME9</accession>
<organism evidence="2 3">
    <name type="scientific">Prorocentrum cordatum</name>
    <dbReference type="NCBI Taxonomy" id="2364126"/>
    <lineage>
        <taxon>Eukaryota</taxon>
        <taxon>Sar</taxon>
        <taxon>Alveolata</taxon>
        <taxon>Dinophyceae</taxon>
        <taxon>Prorocentrales</taxon>
        <taxon>Prorocentraceae</taxon>
        <taxon>Prorocentrum</taxon>
    </lineage>
</organism>